<keyword evidence="2" id="KW-1185">Reference proteome</keyword>
<name>A0A4Q1BB86_TREME</name>
<reference evidence="1 2" key="1">
    <citation type="submission" date="2016-06" db="EMBL/GenBank/DDBJ databases">
        <title>Evolution of pathogenesis and genome organization in the Tremellales.</title>
        <authorList>
            <person name="Cuomo C."/>
            <person name="Litvintseva A."/>
            <person name="Heitman J."/>
            <person name="Chen Y."/>
            <person name="Sun S."/>
            <person name="Springer D."/>
            <person name="Dromer F."/>
            <person name="Young S."/>
            <person name="Zeng Q."/>
            <person name="Chapman S."/>
            <person name="Gujja S."/>
            <person name="Saif S."/>
            <person name="Birren B."/>
        </authorList>
    </citation>
    <scope>NUCLEOTIDE SEQUENCE [LARGE SCALE GENOMIC DNA]</scope>
    <source>
        <strain evidence="1 2">ATCC 28783</strain>
    </source>
</reference>
<organism evidence="1 2">
    <name type="scientific">Tremella mesenterica</name>
    <name type="common">Jelly fungus</name>
    <dbReference type="NCBI Taxonomy" id="5217"/>
    <lineage>
        <taxon>Eukaryota</taxon>
        <taxon>Fungi</taxon>
        <taxon>Dikarya</taxon>
        <taxon>Basidiomycota</taxon>
        <taxon>Agaricomycotina</taxon>
        <taxon>Tremellomycetes</taxon>
        <taxon>Tremellales</taxon>
        <taxon>Tremellaceae</taxon>
        <taxon>Tremella</taxon>
    </lineage>
</organism>
<dbReference type="EMBL" id="SDIL01000167">
    <property type="protein sequence ID" value="RXK34976.1"/>
    <property type="molecule type" value="Genomic_DNA"/>
</dbReference>
<gene>
    <name evidence="1" type="ORF">M231_07759</name>
</gene>
<evidence type="ECO:0000313" key="1">
    <source>
        <dbReference type="EMBL" id="RXK34976.1"/>
    </source>
</evidence>
<sequence length="187" mass="21131">MSDPSTSPTLCYHRNLSIFDLIKKPLGMDGDIKWWIDKTMSPPRLLASRLEPSTQRRPSMKAIVHLILDASVVFLERSDSVISWVDRNLPPAPLSSMMSRYHAALSTLKTTDQQLKSLMEKSTSGVPSSEEEDRQSIDYRDVPMNVLLKVVEDCEIPGQTLVELVKVIPTTQAELKYMEKTTPCRVI</sequence>
<protein>
    <submittedName>
        <fullName evidence="1">Uncharacterized protein</fullName>
    </submittedName>
</protein>
<accession>A0A4Q1BB86</accession>
<dbReference type="AlphaFoldDB" id="A0A4Q1BB86"/>
<dbReference type="InParanoid" id="A0A4Q1BB86"/>
<dbReference type="VEuPathDB" id="FungiDB:TREMEDRAFT_61053"/>
<dbReference type="Proteomes" id="UP000289152">
    <property type="component" value="Unassembled WGS sequence"/>
</dbReference>
<comment type="caution">
    <text evidence="1">The sequence shown here is derived from an EMBL/GenBank/DDBJ whole genome shotgun (WGS) entry which is preliminary data.</text>
</comment>
<proteinExistence type="predicted"/>
<evidence type="ECO:0000313" key="2">
    <source>
        <dbReference type="Proteomes" id="UP000289152"/>
    </source>
</evidence>